<keyword evidence="3" id="KW-0371">Homeobox</keyword>
<organism evidence="6 7">
    <name type="scientific">Malassezia obtusa</name>
    <dbReference type="NCBI Taxonomy" id="76774"/>
    <lineage>
        <taxon>Eukaryota</taxon>
        <taxon>Fungi</taxon>
        <taxon>Dikarya</taxon>
        <taxon>Basidiomycota</taxon>
        <taxon>Ustilaginomycotina</taxon>
        <taxon>Malasseziomycetes</taxon>
        <taxon>Malasseziales</taxon>
        <taxon>Malasseziaceae</taxon>
        <taxon>Malassezia</taxon>
    </lineage>
</organism>
<dbReference type="Proteomes" id="UP001214603">
    <property type="component" value="Chromosome 2"/>
</dbReference>
<dbReference type="Pfam" id="PF05920">
    <property type="entry name" value="Homeobox_KN"/>
    <property type="match status" value="1"/>
</dbReference>
<feature type="domain" description="KN homeodomain" evidence="5">
    <location>
        <begin position="127"/>
        <end position="175"/>
    </location>
</feature>
<reference evidence="6" key="1">
    <citation type="submission" date="2023-03" db="EMBL/GenBank/DDBJ databases">
        <title>Mating type loci evolution in Malassezia.</title>
        <authorList>
            <person name="Coelho M.A."/>
        </authorList>
    </citation>
    <scope>NUCLEOTIDE SEQUENCE</scope>
    <source>
        <strain evidence="6">CBS 7876</strain>
    </source>
</reference>
<accession>A0AAF0E2X8</accession>
<dbReference type="GO" id="GO:0003677">
    <property type="term" value="F:DNA binding"/>
    <property type="evidence" value="ECO:0007669"/>
    <property type="project" value="UniProtKB-KW"/>
</dbReference>
<dbReference type="EMBL" id="CP119935">
    <property type="protein sequence ID" value="WFD02577.1"/>
    <property type="molecule type" value="Genomic_DNA"/>
</dbReference>
<evidence type="ECO:0000313" key="6">
    <source>
        <dbReference type="EMBL" id="WFD02577.1"/>
    </source>
</evidence>
<evidence type="ECO:0000256" key="3">
    <source>
        <dbReference type="ARBA" id="ARBA00023155"/>
    </source>
</evidence>
<dbReference type="InterPro" id="IPR009057">
    <property type="entry name" value="Homeodomain-like_sf"/>
</dbReference>
<evidence type="ECO:0000259" key="5">
    <source>
        <dbReference type="Pfam" id="PF05920"/>
    </source>
</evidence>
<sequence length="305" mass="34408">MRSQNELCMDLLAFEDMLLSSLASRTHEVHHAQMHAAAERIRSAIVESERLGTLAPTTRHLGARVGQRLQRLSHLLRAEQRETMLMRTTTQNELRELLQSSSLSLEVADAPQDKGDASLNAGRMRAWYLKNIGHPFPSRNTKKAILAETNAEAKDSSQCLQYNQAVLWFINMRRRSGWTTFLRSYAKGDKAMLLEIAWALQNEQGGTHESRQWSAGPKDVDGLGRRPRCAQAGVAAYTLRNLFPEASERFLSELRADWANIIERVKVGAKDRIGDWIHDILRLSESIPSSHSDLSSHPADSAWPF</sequence>
<evidence type="ECO:0000313" key="7">
    <source>
        <dbReference type="Proteomes" id="UP001214603"/>
    </source>
</evidence>
<dbReference type="AlphaFoldDB" id="A0AAF0E2X8"/>
<protein>
    <recommendedName>
        <fullName evidence="5">KN homeodomain domain-containing protein</fullName>
    </recommendedName>
</protein>
<comment type="similarity">
    <text evidence="1">Belongs to the TALE/M-ATYP homeobox family.</text>
</comment>
<dbReference type="SUPFAM" id="SSF46689">
    <property type="entry name" value="Homeodomain-like"/>
    <property type="match status" value="1"/>
</dbReference>
<keyword evidence="7" id="KW-1185">Reference proteome</keyword>
<keyword evidence="2" id="KW-0238">DNA-binding</keyword>
<dbReference type="Gene3D" id="1.10.10.60">
    <property type="entry name" value="Homeodomain-like"/>
    <property type="match status" value="1"/>
</dbReference>
<feature type="non-terminal residue" evidence="6">
    <location>
        <position position="305"/>
    </location>
</feature>
<proteinExistence type="inferred from homology"/>
<dbReference type="InterPro" id="IPR008422">
    <property type="entry name" value="KN_HD"/>
</dbReference>
<dbReference type="GO" id="GO:0006355">
    <property type="term" value="P:regulation of DNA-templated transcription"/>
    <property type="evidence" value="ECO:0007669"/>
    <property type="project" value="InterPro"/>
</dbReference>
<name>A0AAF0E2X8_9BASI</name>
<evidence type="ECO:0000256" key="2">
    <source>
        <dbReference type="ARBA" id="ARBA00023125"/>
    </source>
</evidence>
<keyword evidence="4" id="KW-0539">Nucleus</keyword>
<gene>
    <name evidence="6" type="ORF">MOBT1_001257d</name>
</gene>
<evidence type="ECO:0000256" key="1">
    <source>
        <dbReference type="ARBA" id="ARBA00005800"/>
    </source>
</evidence>
<evidence type="ECO:0000256" key="4">
    <source>
        <dbReference type="ARBA" id="ARBA00023242"/>
    </source>
</evidence>